<evidence type="ECO:0000259" key="2">
    <source>
        <dbReference type="Pfam" id="PF13847"/>
    </source>
</evidence>
<keyword evidence="1" id="KW-0808">Transferase</keyword>
<sequence length="208" mass="23706">MAQNIFDQIAKKYDSPKQQALAKVIRQEIEKEWGNQSDKRVLDFGCGTGLISLPFAGKVKQLFLVDVSSEMTKITQEKITQQGLLNTTVLTADFLQDLPTFKVDTILVSLVLLHIPQTAEILQRLADMLTESGQLIIVDFDKNPLVYHERVHNGFEQTMLQQMLSKNFSKVHSRTFYEGDHLFMNQAATMFILHAEKNEMLKPLPLVN</sequence>
<keyword evidence="4" id="KW-1185">Reference proteome</keyword>
<organism evidence="3 4">
    <name type="scientific">Candidatus Enterococcus lowellii</name>
    <dbReference type="NCBI Taxonomy" id="2230877"/>
    <lineage>
        <taxon>Bacteria</taxon>
        <taxon>Bacillati</taxon>
        <taxon>Bacillota</taxon>
        <taxon>Bacilli</taxon>
        <taxon>Lactobacillales</taxon>
        <taxon>Enterococcaceae</taxon>
        <taxon>Enterococcus</taxon>
    </lineage>
</organism>
<dbReference type="PANTHER" id="PTHR43861:SF3">
    <property type="entry name" value="PUTATIVE (AFU_ORTHOLOGUE AFUA_2G14390)-RELATED"/>
    <property type="match status" value="1"/>
</dbReference>
<feature type="domain" description="Methyltransferase" evidence="2">
    <location>
        <begin position="36"/>
        <end position="159"/>
    </location>
</feature>
<evidence type="ECO:0000313" key="4">
    <source>
        <dbReference type="Proteomes" id="UP000664701"/>
    </source>
</evidence>
<dbReference type="InterPro" id="IPR029063">
    <property type="entry name" value="SAM-dependent_MTases_sf"/>
</dbReference>
<reference evidence="3 4" key="2">
    <citation type="submission" date="2024-03" db="EMBL/GenBank/DDBJ databases">
        <title>The Genome Sequence of Enterococcus sp. DIV2402.</title>
        <authorList>
            <consortium name="The Broad Institute Genomics Platform"/>
            <consortium name="The Broad Institute Microbial Omics Core"/>
            <consortium name="The Broad Institute Genomic Center for Infectious Diseases"/>
            <person name="Earl A."/>
            <person name="Manson A."/>
            <person name="Gilmore M."/>
            <person name="Schwartman J."/>
            <person name="Shea T."/>
            <person name="Abouelleil A."/>
            <person name="Cao P."/>
            <person name="Chapman S."/>
            <person name="Cusick C."/>
            <person name="Young S."/>
            <person name="Neafsey D."/>
            <person name="Nusbaum C."/>
            <person name="Birren B."/>
        </authorList>
    </citation>
    <scope>NUCLEOTIDE SEQUENCE [LARGE SCALE GENOMIC DNA]</scope>
    <source>
        <strain evidence="3 4">DIV2402</strain>
    </source>
</reference>
<reference evidence="3 4" key="1">
    <citation type="submission" date="2021-03" db="EMBL/GenBank/DDBJ databases">
        <authorList>
            <person name="Gilmore M.S."/>
            <person name="Schwartzman J."/>
            <person name="Van Tyne D."/>
            <person name="Martin M."/>
            <person name="Earl A.M."/>
            <person name="Manson A.L."/>
            <person name="Straub T."/>
            <person name="Salamzade R."/>
            <person name="Saavedra J."/>
            <person name="Lebreton F."/>
            <person name="Prichula J."/>
            <person name="Schaufler K."/>
            <person name="Gaca A."/>
            <person name="Sgardioli B."/>
            <person name="Wagenaar J."/>
            <person name="Strong T."/>
        </authorList>
    </citation>
    <scope>NUCLEOTIDE SEQUENCE [LARGE SCALE GENOMIC DNA]</scope>
    <source>
        <strain evidence="3 4">DIV2402</strain>
    </source>
</reference>
<protein>
    <recommendedName>
        <fullName evidence="2">Methyltransferase domain-containing protein</fullName>
    </recommendedName>
</protein>
<dbReference type="Proteomes" id="UP000664701">
    <property type="component" value="Chromosome"/>
</dbReference>
<dbReference type="EMBL" id="CP147251">
    <property type="protein sequence ID" value="WYJ76693.1"/>
    <property type="molecule type" value="Genomic_DNA"/>
</dbReference>
<dbReference type="InterPro" id="IPR025714">
    <property type="entry name" value="Methyltranfer_dom"/>
</dbReference>
<dbReference type="RefSeq" id="WP_207941129.1">
    <property type="nucleotide sequence ID" value="NZ_CP147251.1"/>
</dbReference>
<gene>
    <name evidence="3" type="ORF">DOK78_001327</name>
</gene>
<evidence type="ECO:0000313" key="3">
    <source>
        <dbReference type="EMBL" id="WYJ76693.1"/>
    </source>
</evidence>
<evidence type="ECO:0000256" key="1">
    <source>
        <dbReference type="ARBA" id="ARBA00022679"/>
    </source>
</evidence>
<accession>A0ABZ2SLI7</accession>
<dbReference type="Gene3D" id="3.40.50.150">
    <property type="entry name" value="Vaccinia Virus protein VP39"/>
    <property type="match status" value="1"/>
</dbReference>
<dbReference type="Pfam" id="PF13847">
    <property type="entry name" value="Methyltransf_31"/>
    <property type="match status" value="1"/>
</dbReference>
<dbReference type="PANTHER" id="PTHR43861">
    <property type="entry name" value="TRANS-ACONITATE 2-METHYLTRANSFERASE-RELATED"/>
    <property type="match status" value="1"/>
</dbReference>
<dbReference type="SUPFAM" id="SSF53335">
    <property type="entry name" value="S-adenosyl-L-methionine-dependent methyltransferases"/>
    <property type="match status" value="1"/>
</dbReference>
<dbReference type="CDD" id="cd02440">
    <property type="entry name" value="AdoMet_MTases"/>
    <property type="match status" value="1"/>
</dbReference>
<proteinExistence type="predicted"/>
<name>A0ABZ2SLI7_9ENTE</name>